<dbReference type="Gene3D" id="2.60.120.1440">
    <property type="match status" value="1"/>
</dbReference>
<dbReference type="Proteomes" id="UP000257030">
    <property type="component" value="Unassembled WGS sequence"/>
</dbReference>
<dbReference type="PANTHER" id="PTHR30273">
    <property type="entry name" value="PERIPLASMIC SIGNAL SENSOR AND SIGMA FACTOR ACTIVATOR FECR-RELATED"/>
    <property type="match status" value="1"/>
</dbReference>
<feature type="transmembrane region" description="Helical" evidence="1">
    <location>
        <begin position="35"/>
        <end position="57"/>
    </location>
</feature>
<evidence type="ECO:0000259" key="2">
    <source>
        <dbReference type="Pfam" id="PF04773"/>
    </source>
</evidence>
<feature type="domain" description="Protein FecR C-terminal" evidence="3">
    <location>
        <begin position="199"/>
        <end position="261"/>
    </location>
</feature>
<keyword evidence="4" id="KW-0418">Kinase</keyword>
<comment type="caution">
    <text evidence="4">The sequence shown here is derived from an EMBL/GenBank/DDBJ whole genome shotgun (WGS) entry which is preliminary data.</text>
</comment>
<keyword evidence="4" id="KW-0808">Transferase</keyword>
<dbReference type="InterPro" id="IPR012373">
    <property type="entry name" value="Ferrdict_sens_TM"/>
</dbReference>
<evidence type="ECO:0000256" key="1">
    <source>
        <dbReference type="SAM" id="Phobius"/>
    </source>
</evidence>
<dbReference type="RefSeq" id="WP_116011314.1">
    <property type="nucleotide sequence ID" value="NZ_QNUH01000004.1"/>
</dbReference>
<keyword evidence="5" id="KW-1185">Reference proteome</keyword>
<dbReference type="InterPro" id="IPR006860">
    <property type="entry name" value="FecR"/>
</dbReference>
<dbReference type="GO" id="GO:0016301">
    <property type="term" value="F:kinase activity"/>
    <property type="evidence" value="ECO:0007669"/>
    <property type="project" value="UniProtKB-KW"/>
</dbReference>
<dbReference type="GO" id="GO:0016989">
    <property type="term" value="F:sigma factor antagonist activity"/>
    <property type="evidence" value="ECO:0007669"/>
    <property type="project" value="TreeGrafter"/>
</dbReference>
<dbReference type="EMBL" id="QNUH01000004">
    <property type="protein sequence ID" value="REC79496.1"/>
    <property type="molecule type" value="Genomic_DNA"/>
</dbReference>
<dbReference type="AlphaFoldDB" id="A0A3D9DNL3"/>
<sequence length="267" mass="30018">MEDKFNLTEEEDNKVWTNAFITIRRKEQQKRKRRYIICGGLAAVVLFSSSILGFNILNKPDVYFANSNKLKVLLPDNSEVILQKGAKLTVEKSFPADTRDVKLEGDAVFKVSKSKTHPFIVHGNEYDTKVHGTVFKVIQTGKTFIVNLYEGKVSVSRTDKPNETFILKPDETFSNMGITQVATVVPSGKSAQTNSLPTISFNECSLGKVAEIIEKTYDVKLTVTDQEKDLMITISATNTTAEAFIKTLAYQLNLNLKKYNDKTFQLE</sequence>
<gene>
    <name evidence="4" type="ORF">DRF60_06645</name>
</gene>
<organism evidence="4 5">
    <name type="scientific">Chryseobacterium elymi</name>
    <dbReference type="NCBI Taxonomy" id="395936"/>
    <lineage>
        <taxon>Bacteria</taxon>
        <taxon>Pseudomonadati</taxon>
        <taxon>Bacteroidota</taxon>
        <taxon>Flavobacteriia</taxon>
        <taxon>Flavobacteriales</taxon>
        <taxon>Weeksellaceae</taxon>
        <taxon>Chryseobacterium group</taxon>
        <taxon>Chryseobacterium</taxon>
    </lineage>
</organism>
<dbReference type="Pfam" id="PF04773">
    <property type="entry name" value="FecR"/>
    <property type="match status" value="1"/>
</dbReference>
<protein>
    <submittedName>
        <fullName evidence="4">Histidine kinase</fullName>
    </submittedName>
</protein>
<feature type="domain" description="FecR protein" evidence="2">
    <location>
        <begin position="67"/>
        <end position="153"/>
    </location>
</feature>
<evidence type="ECO:0000313" key="4">
    <source>
        <dbReference type="EMBL" id="REC79496.1"/>
    </source>
</evidence>
<accession>A0A3D9DNL3</accession>
<dbReference type="InterPro" id="IPR032508">
    <property type="entry name" value="FecR_C"/>
</dbReference>
<keyword evidence="1" id="KW-0812">Transmembrane</keyword>
<evidence type="ECO:0000259" key="3">
    <source>
        <dbReference type="Pfam" id="PF16344"/>
    </source>
</evidence>
<keyword evidence="1" id="KW-1133">Transmembrane helix</keyword>
<name>A0A3D9DNL3_9FLAO</name>
<reference evidence="4 5" key="1">
    <citation type="journal article" date="2010" name="Syst. Appl. Microbiol.">
        <title>Four new species of Chryseobacterium from the rhizosphere of coastal sand dune plants, Chryseobacterium elymi sp. nov., Chryseobacterium hagamense sp. nov., Chryseobacterium lathyri sp. nov. and Chryseobacterium rhizosphaerae sp. nov.</title>
        <authorList>
            <person name="Cho S.H."/>
            <person name="Lee K.S."/>
            <person name="Shin D.S."/>
            <person name="Han J.H."/>
            <person name="Park K.S."/>
            <person name="Lee C.H."/>
            <person name="Park K.H."/>
            <person name="Kim S.B."/>
        </authorList>
    </citation>
    <scope>NUCLEOTIDE SEQUENCE [LARGE SCALE GENOMIC DNA]</scope>
    <source>
        <strain evidence="4 5">KCTC 22547</strain>
    </source>
</reference>
<proteinExistence type="predicted"/>
<keyword evidence="1" id="KW-0472">Membrane</keyword>
<dbReference type="Gene3D" id="3.55.50.30">
    <property type="match status" value="1"/>
</dbReference>
<dbReference type="PANTHER" id="PTHR30273:SF2">
    <property type="entry name" value="PROTEIN FECR"/>
    <property type="match status" value="1"/>
</dbReference>
<evidence type="ECO:0000313" key="5">
    <source>
        <dbReference type="Proteomes" id="UP000257030"/>
    </source>
</evidence>
<dbReference type="Pfam" id="PF16344">
    <property type="entry name" value="FecR_C"/>
    <property type="match status" value="1"/>
</dbReference>
<dbReference type="OrthoDB" id="651134at2"/>